<dbReference type="InterPro" id="IPR016071">
    <property type="entry name" value="Staphylococal_nuclease_OB-fold"/>
</dbReference>
<dbReference type="EMBL" id="LAZR01014915">
    <property type="protein sequence ID" value="KKM15401.1"/>
    <property type="molecule type" value="Genomic_DNA"/>
</dbReference>
<evidence type="ECO:0000259" key="1">
    <source>
        <dbReference type="PROSITE" id="PS50830"/>
    </source>
</evidence>
<organism evidence="2">
    <name type="scientific">marine sediment metagenome</name>
    <dbReference type="NCBI Taxonomy" id="412755"/>
    <lineage>
        <taxon>unclassified sequences</taxon>
        <taxon>metagenomes</taxon>
        <taxon>ecological metagenomes</taxon>
    </lineage>
</organism>
<dbReference type="SMART" id="SM00318">
    <property type="entry name" value="SNc"/>
    <property type="match status" value="1"/>
</dbReference>
<evidence type="ECO:0000313" key="2">
    <source>
        <dbReference type="EMBL" id="KKM15401.1"/>
    </source>
</evidence>
<gene>
    <name evidence="2" type="ORF">LCGC14_1696400</name>
</gene>
<reference evidence="2" key="1">
    <citation type="journal article" date="2015" name="Nature">
        <title>Complex archaea that bridge the gap between prokaryotes and eukaryotes.</title>
        <authorList>
            <person name="Spang A."/>
            <person name="Saw J.H."/>
            <person name="Jorgensen S.L."/>
            <person name="Zaremba-Niedzwiedzka K."/>
            <person name="Martijn J."/>
            <person name="Lind A.E."/>
            <person name="van Eijk R."/>
            <person name="Schleper C."/>
            <person name="Guy L."/>
            <person name="Ettema T.J."/>
        </authorList>
    </citation>
    <scope>NUCLEOTIDE SEQUENCE</scope>
</reference>
<comment type="caution">
    <text evidence="2">The sequence shown here is derived from an EMBL/GenBank/DDBJ whole genome shotgun (WGS) entry which is preliminary data.</text>
</comment>
<accession>A0A0F9HJ27</accession>
<dbReference type="Pfam" id="PF00565">
    <property type="entry name" value="SNase"/>
    <property type="match status" value="1"/>
</dbReference>
<dbReference type="SUPFAM" id="SSF50199">
    <property type="entry name" value="Staphylococcal nuclease"/>
    <property type="match status" value="1"/>
</dbReference>
<dbReference type="InterPro" id="IPR035437">
    <property type="entry name" value="SNase_OB-fold_sf"/>
</dbReference>
<proteinExistence type="predicted"/>
<dbReference type="PROSITE" id="PS50830">
    <property type="entry name" value="TNASE_3"/>
    <property type="match status" value="1"/>
</dbReference>
<sequence>MIEHDFVKEPELRNNQLNELLGFMSPHKQIIDDFWATVVKVTDGDTITLRTDFRDFDFPLRFLGVNAPELSEGGDEAKEWLTTRLLGKTVYIALSKERVEKWGRLLGKVISEGLDVSEELVMRGFAVPWDNRHDGKIRSPIKPISEVLKSAIA</sequence>
<protein>
    <recommendedName>
        <fullName evidence="1">TNase-like domain-containing protein</fullName>
    </recommendedName>
</protein>
<dbReference type="AlphaFoldDB" id="A0A0F9HJ27"/>
<name>A0A0F9HJ27_9ZZZZ</name>
<dbReference type="Gene3D" id="2.40.50.90">
    <property type="match status" value="1"/>
</dbReference>
<feature type="domain" description="TNase-like" evidence="1">
    <location>
        <begin position="32"/>
        <end position="126"/>
    </location>
</feature>